<reference evidence="10 11" key="1">
    <citation type="submission" date="2020-08" db="EMBL/GenBank/DDBJ databases">
        <title>Genome sequence of Phycicoccus endophyticus JCM 31784T.</title>
        <authorList>
            <person name="Hyun D.-W."/>
            <person name="Bae J.-W."/>
        </authorList>
    </citation>
    <scope>NUCLEOTIDE SEQUENCE [LARGE SCALE GENOMIC DNA]</scope>
    <source>
        <strain evidence="10 11">JCM 31784</strain>
    </source>
</reference>
<evidence type="ECO:0000313" key="10">
    <source>
        <dbReference type="EMBL" id="QNN49510.1"/>
    </source>
</evidence>
<dbReference type="Proteomes" id="UP000515976">
    <property type="component" value="Chromosome"/>
</dbReference>
<feature type="domain" description="Response regulatory" evidence="8">
    <location>
        <begin position="3"/>
        <end position="117"/>
    </location>
</feature>
<evidence type="ECO:0000313" key="11">
    <source>
        <dbReference type="Proteomes" id="UP000515976"/>
    </source>
</evidence>
<keyword evidence="4 7" id="KW-0238">DNA-binding</keyword>
<dbReference type="InterPro" id="IPR036388">
    <property type="entry name" value="WH-like_DNA-bd_sf"/>
</dbReference>
<dbReference type="SUPFAM" id="SSF52172">
    <property type="entry name" value="CheY-like"/>
    <property type="match status" value="1"/>
</dbReference>
<dbReference type="GO" id="GO:0032993">
    <property type="term" value="C:protein-DNA complex"/>
    <property type="evidence" value="ECO:0007669"/>
    <property type="project" value="TreeGrafter"/>
</dbReference>
<dbReference type="SMART" id="SM00448">
    <property type="entry name" value="REC"/>
    <property type="match status" value="1"/>
</dbReference>
<dbReference type="Gene3D" id="3.40.50.2300">
    <property type="match status" value="1"/>
</dbReference>
<dbReference type="FunFam" id="3.40.50.2300:FF:000001">
    <property type="entry name" value="DNA-binding response regulator PhoB"/>
    <property type="match status" value="1"/>
</dbReference>
<evidence type="ECO:0000256" key="7">
    <source>
        <dbReference type="PROSITE-ProRule" id="PRU01091"/>
    </source>
</evidence>
<dbReference type="GO" id="GO:0000976">
    <property type="term" value="F:transcription cis-regulatory region binding"/>
    <property type="evidence" value="ECO:0007669"/>
    <property type="project" value="TreeGrafter"/>
</dbReference>
<dbReference type="CDD" id="cd00383">
    <property type="entry name" value="trans_reg_C"/>
    <property type="match status" value="1"/>
</dbReference>
<evidence type="ECO:0000256" key="4">
    <source>
        <dbReference type="ARBA" id="ARBA00023125"/>
    </source>
</evidence>
<name>A0A7G9R1N5_9MICO</name>
<evidence type="ECO:0000256" key="6">
    <source>
        <dbReference type="PROSITE-ProRule" id="PRU00169"/>
    </source>
</evidence>
<evidence type="ECO:0000256" key="1">
    <source>
        <dbReference type="ARBA" id="ARBA00022553"/>
    </source>
</evidence>
<protein>
    <submittedName>
        <fullName evidence="10">Response regulator transcription factor</fullName>
    </submittedName>
</protein>
<dbReference type="InterPro" id="IPR001867">
    <property type="entry name" value="OmpR/PhoB-type_DNA-bd"/>
</dbReference>
<feature type="DNA-binding region" description="OmpR/PhoB-type" evidence="7">
    <location>
        <begin position="128"/>
        <end position="226"/>
    </location>
</feature>
<keyword evidence="2" id="KW-0902">Two-component regulatory system</keyword>
<dbReference type="SMART" id="SM00862">
    <property type="entry name" value="Trans_reg_C"/>
    <property type="match status" value="1"/>
</dbReference>
<dbReference type="PROSITE" id="PS51755">
    <property type="entry name" value="OMPR_PHOB"/>
    <property type="match status" value="1"/>
</dbReference>
<evidence type="ECO:0000259" key="9">
    <source>
        <dbReference type="PROSITE" id="PS51755"/>
    </source>
</evidence>
<dbReference type="EMBL" id="CP060712">
    <property type="protein sequence ID" value="QNN49510.1"/>
    <property type="molecule type" value="Genomic_DNA"/>
</dbReference>
<dbReference type="Pfam" id="PF00486">
    <property type="entry name" value="Trans_reg_C"/>
    <property type="match status" value="1"/>
</dbReference>
<organism evidence="10 11">
    <name type="scientific">Phycicoccus endophyticus</name>
    <dbReference type="NCBI Taxonomy" id="1690220"/>
    <lineage>
        <taxon>Bacteria</taxon>
        <taxon>Bacillati</taxon>
        <taxon>Actinomycetota</taxon>
        <taxon>Actinomycetes</taxon>
        <taxon>Micrococcales</taxon>
        <taxon>Intrasporangiaceae</taxon>
        <taxon>Phycicoccus</taxon>
    </lineage>
</organism>
<dbReference type="PANTHER" id="PTHR48111:SF4">
    <property type="entry name" value="DNA-BINDING DUAL TRANSCRIPTIONAL REGULATOR OMPR"/>
    <property type="match status" value="1"/>
</dbReference>
<feature type="modified residue" description="4-aspartylphosphate" evidence="6">
    <location>
        <position position="52"/>
    </location>
</feature>
<evidence type="ECO:0000256" key="5">
    <source>
        <dbReference type="ARBA" id="ARBA00023163"/>
    </source>
</evidence>
<evidence type="ECO:0000256" key="3">
    <source>
        <dbReference type="ARBA" id="ARBA00023015"/>
    </source>
</evidence>
<dbReference type="GO" id="GO:0006355">
    <property type="term" value="P:regulation of DNA-templated transcription"/>
    <property type="evidence" value="ECO:0007669"/>
    <property type="project" value="InterPro"/>
</dbReference>
<keyword evidence="1 6" id="KW-0597">Phosphoprotein</keyword>
<gene>
    <name evidence="10" type="ORF">H9L10_15255</name>
</gene>
<dbReference type="AlphaFoldDB" id="A0A7G9R1N5"/>
<dbReference type="InterPro" id="IPR011006">
    <property type="entry name" value="CheY-like_superfamily"/>
</dbReference>
<dbReference type="GO" id="GO:0000156">
    <property type="term" value="F:phosphorelay response regulator activity"/>
    <property type="evidence" value="ECO:0007669"/>
    <property type="project" value="TreeGrafter"/>
</dbReference>
<dbReference type="PANTHER" id="PTHR48111">
    <property type="entry name" value="REGULATOR OF RPOS"/>
    <property type="match status" value="1"/>
</dbReference>
<dbReference type="PROSITE" id="PS50110">
    <property type="entry name" value="RESPONSE_REGULATORY"/>
    <property type="match status" value="1"/>
</dbReference>
<dbReference type="RefSeq" id="WP_166099219.1">
    <property type="nucleotide sequence ID" value="NZ_BMMY01000005.1"/>
</dbReference>
<dbReference type="CDD" id="cd17574">
    <property type="entry name" value="REC_OmpR"/>
    <property type="match status" value="1"/>
</dbReference>
<keyword evidence="11" id="KW-1185">Reference proteome</keyword>
<keyword evidence="5" id="KW-0804">Transcription</keyword>
<dbReference type="Gene3D" id="1.10.10.10">
    <property type="entry name" value="Winged helix-like DNA-binding domain superfamily/Winged helix DNA-binding domain"/>
    <property type="match status" value="1"/>
</dbReference>
<dbReference type="GO" id="GO:0005829">
    <property type="term" value="C:cytosol"/>
    <property type="evidence" value="ECO:0007669"/>
    <property type="project" value="TreeGrafter"/>
</dbReference>
<dbReference type="InterPro" id="IPR001789">
    <property type="entry name" value="Sig_transdc_resp-reg_receiver"/>
</dbReference>
<dbReference type="Pfam" id="PF00072">
    <property type="entry name" value="Response_reg"/>
    <property type="match status" value="1"/>
</dbReference>
<dbReference type="InterPro" id="IPR039420">
    <property type="entry name" value="WalR-like"/>
</dbReference>
<dbReference type="KEGG" id="pei:H9L10_15255"/>
<evidence type="ECO:0000259" key="8">
    <source>
        <dbReference type="PROSITE" id="PS50110"/>
    </source>
</evidence>
<sequence>MARILLVEDDTTVREAVAAYLTRAGYDVDAVGDGTEAVQRYAGAPADLVLLDLMLPGLGGLEVTRRLRSMRRDLPLIMVTARGQEHERVQGLQHGADDYVTKPFSLRELELRVRSLLRRTAAPAAEVTDVLRDGDLVVDLGARAVHRRGEPLPLTARELDLLAWLVQHPGVAWSRDQLIREVWGWQVGDASTVTVHVRRLREKVELDPSAPTRLATVFGRGYRWDPTPPEGGEA</sequence>
<evidence type="ECO:0000256" key="2">
    <source>
        <dbReference type="ARBA" id="ARBA00023012"/>
    </source>
</evidence>
<dbReference type="Gene3D" id="6.10.250.690">
    <property type="match status" value="1"/>
</dbReference>
<feature type="domain" description="OmpR/PhoB-type" evidence="9">
    <location>
        <begin position="128"/>
        <end position="226"/>
    </location>
</feature>
<proteinExistence type="predicted"/>
<keyword evidence="3" id="KW-0805">Transcription regulation</keyword>
<accession>A0A7G9R1N5</accession>